<keyword evidence="4" id="KW-1185">Reference proteome</keyword>
<dbReference type="AlphaFoldDB" id="A0A3N5BLJ9"/>
<gene>
    <name evidence="3" type="ORF">EDC24_2535</name>
</gene>
<feature type="domain" description="NodB homology" evidence="2">
    <location>
        <begin position="67"/>
        <end position="248"/>
    </location>
</feature>
<dbReference type="InterPro" id="IPR050248">
    <property type="entry name" value="Polysacc_deacetylase_ArnD"/>
</dbReference>
<dbReference type="SUPFAM" id="SSF88713">
    <property type="entry name" value="Glycoside hydrolase/deacetylase"/>
    <property type="match status" value="1"/>
</dbReference>
<sequence length="262" mass="30447">MQLNKILYILAGMLMCLSFTSSIEATTDQAYGYGYKKKYNEQPPDLGFYAPLIEKYNGFYMGDSDEKKVYLTFDNGYEEGYTSTVLDVLKEKQVPATFFLTGHYVDDEAELVKRMVDEGHIIGNHSNKHLDYTKASESQMKKDLEDLDNKIKKFTNQDYVQFFRPAEGRFNEKSLKVTDELGYVNVFWTVAIVDWHSDRRQGWQKVLDNTIEQVHPGAIILLHTVSEDNADMITHLIDELRKRGYEFGSLEDLLWEKLLPLY</sequence>
<dbReference type="GO" id="GO:0016810">
    <property type="term" value="F:hydrolase activity, acting on carbon-nitrogen (but not peptide) bonds"/>
    <property type="evidence" value="ECO:0007669"/>
    <property type="project" value="InterPro"/>
</dbReference>
<evidence type="ECO:0000313" key="3">
    <source>
        <dbReference type="EMBL" id="RPF50568.1"/>
    </source>
</evidence>
<dbReference type="PROSITE" id="PS51677">
    <property type="entry name" value="NODB"/>
    <property type="match status" value="1"/>
</dbReference>
<evidence type="ECO:0000259" key="2">
    <source>
        <dbReference type="PROSITE" id="PS51677"/>
    </source>
</evidence>
<dbReference type="InterPro" id="IPR014235">
    <property type="entry name" value="Spore_PdaA"/>
</dbReference>
<name>A0A3N5BLJ9_9BACI</name>
<proteinExistence type="predicted"/>
<dbReference type="Proteomes" id="UP000276443">
    <property type="component" value="Unassembled WGS sequence"/>
</dbReference>
<feature type="signal peptide" evidence="1">
    <location>
        <begin position="1"/>
        <end position="25"/>
    </location>
</feature>
<evidence type="ECO:0000313" key="4">
    <source>
        <dbReference type="Proteomes" id="UP000276443"/>
    </source>
</evidence>
<dbReference type="GO" id="GO:0005975">
    <property type="term" value="P:carbohydrate metabolic process"/>
    <property type="evidence" value="ECO:0007669"/>
    <property type="project" value="InterPro"/>
</dbReference>
<protein>
    <submittedName>
        <fullName evidence="3">Peptidoglycan-N-acetylmuramic acid deacetylase</fullName>
    </submittedName>
</protein>
<dbReference type="NCBIfam" id="TIGR02884">
    <property type="entry name" value="spore_pdaA"/>
    <property type="match status" value="1"/>
</dbReference>
<evidence type="ECO:0000256" key="1">
    <source>
        <dbReference type="SAM" id="SignalP"/>
    </source>
</evidence>
<dbReference type="EMBL" id="RKRF01000012">
    <property type="protein sequence ID" value="RPF50568.1"/>
    <property type="molecule type" value="Genomic_DNA"/>
</dbReference>
<dbReference type="PANTHER" id="PTHR10587">
    <property type="entry name" value="GLYCOSYL TRANSFERASE-RELATED"/>
    <property type="match status" value="1"/>
</dbReference>
<organism evidence="3 4">
    <name type="scientific">Aquisalibacillus elongatus</name>
    <dbReference type="NCBI Taxonomy" id="485577"/>
    <lineage>
        <taxon>Bacteria</taxon>
        <taxon>Bacillati</taxon>
        <taxon>Bacillota</taxon>
        <taxon>Bacilli</taxon>
        <taxon>Bacillales</taxon>
        <taxon>Bacillaceae</taxon>
        <taxon>Aquisalibacillus</taxon>
    </lineage>
</organism>
<comment type="caution">
    <text evidence="3">The sequence shown here is derived from an EMBL/GenBank/DDBJ whole genome shotgun (WGS) entry which is preliminary data.</text>
</comment>
<dbReference type="Pfam" id="PF01522">
    <property type="entry name" value="Polysacc_deac_1"/>
    <property type="match status" value="1"/>
</dbReference>
<dbReference type="InterPro" id="IPR002509">
    <property type="entry name" value="NODB_dom"/>
</dbReference>
<dbReference type="PANTHER" id="PTHR10587:SF78">
    <property type="entry name" value="PEPTIDOGLYCAN-N-ACETYLMURAMIC ACID DEACETYLASE PDAA"/>
    <property type="match status" value="1"/>
</dbReference>
<dbReference type="InterPro" id="IPR011330">
    <property type="entry name" value="Glyco_hydro/deAcase_b/a-brl"/>
</dbReference>
<feature type="chain" id="PRO_5018098385" evidence="1">
    <location>
        <begin position="26"/>
        <end position="262"/>
    </location>
</feature>
<dbReference type="GO" id="GO:0016020">
    <property type="term" value="C:membrane"/>
    <property type="evidence" value="ECO:0007669"/>
    <property type="project" value="TreeGrafter"/>
</dbReference>
<keyword evidence="1" id="KW-0732">Signal</keyword>
<dbReference type="Gene3D" id="3.20.20.370">
    <property type="entry name" value="Glycoside hydrolase/deacetylase"/>
    <property type="match status" value="1"/>
</dbReference>
<accession>A0A3N5BLJ9</accession>
<reference evidence="3 4" key="1">
    <citation type="submission" date="2018-11" db="EMBL/GenBank/DDBJ databases">
        <title>Genomic Encyclopedia of Type Strains, Phase IV (KMG-IV): sequencing the most valuable type-strain genomes for metagenomic binning, comparative biology and taxonomic classification.</title>
        <authorList>
            <person name="Goeker M."/>
        </authorList>
    </citation>
    <scope>NUCLEOTIDE SEQUENCE [LARGE SCALE GENOMIC DNA]</scope>
    <source>
        <strain evidence="3 4">DSM 18090</strain>
    </source>
</reference>